<dbReference type="AlphaFoldDB" id="J9CJ75"/>
<dbReference type="InterPro" id="IPR050950">
    <property type="entry name" value="HTH-type_LysR_regulators"/>
</dbReference>
<dbReference type="InterPro" id="IPR036390">
    <property type="entry name" value="WH_DNA-bd_sf"/>
</dbReference>
<dbReference type="Pfam" id="PF03466">
    <property type="entry name" value="LysR_substrate"/>
    <property type="match status" value="1"/>
</dbReference>
<gene>
    <name evidence="6" type="ORF">EVA_11790</name>
</gene>
<dbReference type="Pfam" id="PF00126">
    <property type="entry name" value="HTH_1"/>
    <property type="match status" value="1"/>
</dbReference>
<dbReference type="FunFam" id="1.10.10.10:FF:000001">
    <property type="entry name" value="LysR family transcriptional regulator"/>
    <property type="match status" value="1"/>
</dbReference>
<dbReference type="GO" id="GO:0003677">
    <property type="term" value="F:DNA binding"/>
    <property type="evidence" value="ECO:0007669"/>
    <property type="project" value="UniProtKB-KW"/>
</dbReference>
<dbReference type="SUPFAM" id="SSF46785">
    <property type="entry name" value="Winged helix' DNA-binding domain"/>
    <property type="match status" value="1"/>
</dbReference>
<reference evidence="6" key="1">
    <citation type="journal article" date="2012" name="PLoS ONE">
        <title>Gene sets for utilization of primary and secondary nutrition supplies in the distal gut of endangered iberian lynx.</title>
        <authorList>
            <person name="Alcaide M."/>
            <person name="Messina E."/>
            <person name="Richter M."/>
            <person name="Bargiela R."/>
            <person name="Peplies J."/>
            <person name="Huws S.A."/>
            <person name="Newbold C.J."/>
            <person name="Golyshin P.N."/>
            <person name="Simon M.A."/>
            <person name="Lopez G."/>
            <person name="Yakimov M.M."/>
            <person name="Ferrer M."/>
        </authorList>
    </citation>
    <scope>NUCLEOTIDE SEQUENCE</scope>
</reference>
<dbReference type="PRINTS" id="PR00039">
    <property type="entry name" value="HTHLYSR"/>
</dbReference>
<evidence type="ECO:0000256" key="2">
    <source>
        <dbReference type="ARBA" id="ARBA00023015"/>
    </source>
</evidence>
<dbReference type="InterPro" id="IPR000847">
    <property type="entry name" value="LysR_HTH_N"/>
</dbReference>
<dbReference type="PROSITE" id="PS50931">
    <property type="entry name" value="HTH_LYSR"/>
    <property type="match status" value="1"/>
</dbReference>
<keyword evidence="4" id="KW-0804">Transcription</keyword>
<keyword evidence="2" id="KW-0805">Transcription regulation</keyword>
<evidence type="ECO:0000256" key="1">
    <source>
        <dbReference type="ARBA" id="ARBA00009437"/>
    </source>
</evidence>
<evidence type="ECO:0000259" key="5">
    <source>
        <dbReference type="PROSITE" id="PS50931"/>
    </source>
</evidence>
<dbReference type="Gene3D" id="3.40.190.290">
    <property type="match status" value="1"/>
</dbReference>
<proteinExistence type="inferred from homology"/>
<dbReference type="PANTHER" id="PTHR30419">
    <property type="entry name" value="HTH-TYPE TRANSCRIPTIONAL REGULATOR YBHD"/>
    <property type="match status" value="1"/>
</dbReference>
<dbReference type="InterPro" id="IPR005119">
    <property type="entry name" value="LysR_subst-bd"/>
</dbReference>
<organism evidence="6">
    <name type="scientific">gut metagenome</name>
    <dbReference type="NCBI Taxonomy" id="749906"/>
    <lineage>
        <taxon>unclassified sequences</taxon>
        <taxon>metagenomes</taxon>
        <taxon>organismal metagenomes</taxon>
    </lineage>
</organism>
<keyword evidence="3" id="KW-0238">DNA-binding</keyword>
<evidence type="ECO:0000256" key="3">
    <source>
        <dbReference type="ARBA" id="ARBA00023125"/>
    </source>
</evidence>
<comment type="caution">
    <text evidence="6">The sequence shown here is derived from an EMBL/GenBank/DDBJ whole genome shotgun (WGS) entry which is preliminary data.</text>
</comment>
<protein>
    <submittedName>
        <fullName evidence="6">LysR substrate binding domain protein</fullName>
    </submittedName>
</protein>
<evidence type="ECO:0000313" key="6">
    <source>
        <dbReference type="EMBL" id="EJX00096.1"/>
    </source>
</evidence>
<dbReference type="GO" id="GO:0003700">
    <property type="term" value="F:DNA-binding transcription factor activity"/>
    <property type="evidence" value="ECO:0007669"/>
    <property type="project" value="InterPro"/>
</dbReference>
<dbReference type="SUPFAM" id="SSF53850">
    <property type="entry name" value="Periplasmic binding protein-like II"/>
    <property type="match status" value="1"/>
</dbReference>
<name>J9CJ75_9ZZZZ</name>
<dbReference type="Gene3D" id="1.10.10.10">
    <property type="entry name" value="Winged helix-like DNA-binding domain superfamily/Winged helix DNA-binding domain"/>
    <property type="match status" value="1"/>
</dbReference>
<dbReference type="InterPro" id="IPR036388">
    <property type="entry name" value="WH-like_DNA-bd_sf"/>
</dbReference>
<accession>J9CJ75</accession>
<dbReference type="PANTHER" id="PTHR30419:SF30">
    <property type="entry name" value="LYSR FAMILY TRANSCRIPTIONAL REGULATOR"/>
    <property type="match status" value="1"/>
</dbReference>
<sequence>MELRYLKSFIAAARTLNFSEAARTLCVTQGTFSQTIKQLEEELGCTLFFRNSHEVSLTDAGFELFPFAERTVQAAEDCTHRMEDLRELKCGTLNIGVTHSFNMVMNETLKDFTKRYPGIVLHIIYKPMMELIARLERRELDFVLSFRPQGHYPDIDSHILFEDRLSVIVRKDH</sequence>
<evidence type="ECO:0000256" key="4">
    <source>
        <dbReference type="ARBA" id="ARBA00023163"/>
    </source>
</evidence>
<dbReference type="EMBL" id="AMCI01003533">
    <property type="protein sequence ID" value="EJX00096.1"/>
    <property type="molecule type" value="Genomic_DNA"/>
</dbReference>
<dbReference type="GO" id="GO:0005829">
    <property type="term" value="C:cytosol"/>
    <property type="evidence" value="ECO:0007669"/>
    <property type="project" value="TreeGrafter"/>
</dbReference>
<dbReference type="CDD" id="cd05466">
    <property type="entry name" value="PBP2_LTTR_substrate"/>
    <property type="match status" value="1"/>
</dbReference>
<feature type="domain" description="HTH lysR-type" evidence="5">
    <location>
        <begin position="1"/>
        <end position="58"/>
    </location>
</feature>
<comment type="similarity">
    <text evidence="1">Belongs to the LysR transcriptional regulatory family.</text>
</comment>
<feature type="non-terminal residue" evidence="6">
    <location>
        <position position="173"/>
    </location>
</feature>